<comment type="caution">
    <text evidence="2">Lacks conserved residue(s) required for the propagation of feature annotation.</text>
</comment>
<dbReference type="RefSeq" id="WP_073175023.1">
    <property type="nucleotide sequence ID" value="NZ_FQVE01000005.1"/>
</dbReference>
<dbReference type="AlphaFoldDB" id="A0A1M5IM20"/>
<feature type="domain" description="PNPLA" evidence="3">
    <location>
        <begin position="14"/>
        <end position="329"/>
    </location>
</feature>
<evidence type="ECO:0000256" key="2">
    <source>
        <dbReference type="PROSITE-ProRule" id="PRU01161"/>
    </source>
</evidence>
<gene>
    <name evidence="4" type="ORF">SAMN02787073_3919</name>
</gene>
<feature type="active site" description="Nucleophile" evidence="2">
    <location>
        <position position="70"/>
    </location>
</feature>
<keyword evidence="2" id="KW-0442">Lipid degradation</keyword>
<dbReference type="InterPro" id="IPR016035">
    <property type="entry name" value="Acyl_Trfase/lysoPLipase"/>
</dbReference>
<feature type="short sequence motif" description="GXSXG" evidence="2">
    <location>
        <begin position="68"/>
        <end position="72"/>
    </location>
</feature>
<keyword evidence="1 2" id="KW-0443">Lipid metabolism</keyword>
<organism evidence="4 5">
    <name type="scientific">Chryseobacterium vrystaatense</name>
    <dbReference type="NCBI Taxonomy" id="307480"/>
    <lineage>
        <taxon>Bacteria</taxon>
        <taxon>Pseudomonadati</taxon>
        <taxon>Bacteroidota</taxon>
        <taxon>Flavobacteriia</taxon>
        <taxon>Flavobacteriales</taxon>
        <taxon>Weeksellaceae</taxon>
        <taxon>Chryseobacterium group</taxon>
        <taxon>Chryseobacterium</taxon>
    </lineage>
</organism>
<name>A0A1M5IM20_9FLAO</name>
<dbReference type="PROSITE" id="PS51635">
    <property type="entry name" value="PNPLA"/>
    <property type="match status" value="1"/>
</dbReference>
<evidence type="ECO:0000313" key="4">
    <source>
        <dbReference type="EMBL" id="SHG29368.1"/>
    </source>
</evidence>
<evidence type="ECO:0000313" key="5">
    <source>
        <dbReference type="Proteomes" id="UP000184108"/>
    </source>
</evidence>
<dbReference type="EMBL" id="FQVE01000005">
    <property type="protein sequence ID" value="SHG29368.1"/>
    <property type="molecule type" value="Genomic_DNA"/>
</dbReference>
<dbReference type="SUPFAM" id="SSF52151">
    <property type="entry name" value="FabD/lysophospholipase-like"/>
    <property type="match status" value="1"/>
</dbReference>
<accession>A0A1M5IM20</accession>
<dbReference type="PROSITE" id="PS51257">
    <property type="entry name" value="PROKAR_LIPOPROTEIN"/>
    <property type="match status" value="1"/>
</dbReference>
<dbReference type="Proteomes" id="UP000184108">
    <property type="component" value="Unassembled WGS sequence"/>
</dbReference>
<dbReference type="GO" id="GO:0016787">
    <property type="term" value="F:hydrolase activity"/>
    <property type="evidence" value="ECO:0007669"/>
    <property type="project" value="UniProtKB-UniRule"/>
</dbReference>
<dbReference type="GO" id="GO:0016042">
    <property type="term" value="P:lipid catabolic process"/>
    <property type="evidence" value="ECO:0007669"/>
    <property type="project" value="UniProtKB-UniRule"/>
</dbReference>
<protein>
    <recommendedName>
        <fullName evidence="3">PNPLA domain-containing protein</fullName>
    </recommendedName>
</protein>
<dbReference type="InterPro" id="IPR002641">
    <property type="entry name" value="PNPLA_dom"/>
</dbReference>
<feature type="short sequence motif" description="DGA/G" evidence="2">
    <location>
        <begin position="316"/>
        <end position="318"/>
    </location>
</feature>
<evidence type="ECO:0000259" key="3">
    <source>
        <dbReference type="PROSITE" id="PS51635"/>
    </source>
</evidence>
<feature type="active site" description="Proton acceptor" evidence="2">
    <location>
        <position position="316"/>
    </location>
</feature>
<evidence type="ECO:0000256" key="1">
    <source>
        <dbReference type="ARBA" id="ARBA00023098"/>
    </source>
</evidence>
<proteinExistence type="predicted"/>
<sequence>MENHSKSETFSLGITMAGAVSAGCYTAGVMDYLFEILDLWEKAKDGKVLTEFSDIIPKHGVKIDAMGGTSAGGMTTTISAIYALNGSINPVTKPERLDEVKNNILYDSWVLMDDHNKSDTRPLFEKLLDTDDLEEGVFGSLLNSKFIDTIADQAFYTSEETHLEKKTKELPSYISKDLQLLYSHCFLRGIPLDVNFETSISKYGRKSVIPNHSTFEHYIVTQYHLNNGIKPDTEKYLWLNPYDKPYSDVLKLSTIATGAFPIGLAFREFKTEHLGDEYLKTTIKRIITGEFGLNNPKADNIKLKYFPKNYSSVAIDGGAINNEPYREVLSILQHQNGDDFEDGYPRYGVIMIDPFPDRAQSKKSYSKPNDAVDVAQGIIGTLMDQSRIKRREMLETDSSKYFKSIIFPRKWRTNKENKIIGPPGTITCASAMAFGGFLDRRFRQHDFFLGRNNARNFLRYFYSFPYDKEKGDIHPIHRCWTDQMADAFKFEKKKGSGKFYLPIIPDLHLLAETETERITKRNQYDIPKTPIYDPEELFKLENKIKKRFRKIFTVLQERDFSEAVHQAKAAEFETLTTLQKNAIKRAEQKNLIAEKWIQKKYGPNGFSKMGAFIRTPFLKLGMFFAKRVAAKKIARIVISEILKDLASKGLLKK</sequence>
<keyword evidence="2" id="KW-0378">Hydrolase</keyword>
<reference evidence="5" key="1">
    <citation type="submission" date="2016-11" db="EMBL/GenBank/DDBJ databases">
        <authorList>
            <person name="Varghese N."/>
            <person name="Submissions S."/>
        </authorList>
    </citation>
    <scope>NUCLEOTIDE SEQUENCE [LARGE SCALE GENOMIC DNA]</scope>
    <source>
        <strain evidence="5">YR203</strain>
    </source>
</reference>